<evidence type="ECO:0000256" key="6">
    <source>
        <dbReference type="PROSITE-ProRule" id="PRU00433"/>
    </source>
</evidence>
<dbReference type="GO" id="GO:0009055">
    <property type="term" value="F:electron transfer activity"/>
    <property type="evidence" value="ECO:0007669"/>
    <property type="project" value="InterPro"/>
</dbReference>
<keyword evidence="11" id="KW-1185">Reference proteome</keyword>
<feature type="region of interest" description="Disordered" evidence="7">
    <location>
        <begin position="55"/>
        <end position="76"/>
    </location>
</feature>
<keyword evidence="8" id="KW-0812">Transmembrane</keyword>
<evidence type="ECO:0000256" key="4">
    <source>
        <dbReference type="ARBA" id="ARBA00022982"/>
    </source>
</evidence>
<dbReference type="Gene3D" id="1.10.760.10">
    <property type="entry name" value="Cytochrome c-like domain"/>
    <property type="match status" value="1"/>
</dbReference>
<gene>
    <name evidence="10" type="ORF">E4680_09590</name>
</gene>
<dbReference type="PRINTS" id="PR00607">
    <property type="entry name" value="CYTCHROMECIE"/>
</dbReference>
<evidence type="ECO:0000256" key="3">
    <source>
        <dbReference type="ARBA" id="ARBA00022723"/>
    </source>
</evidence>
<keyword evidence="8" id="KW-0472">Membrane</keyword>
<feature type="domain" description="Cytochrome c" evidence="9">
    <location>
        <begin position="73"/>
        <end position="153"/>
    </location>
</feature>
<evidence type="ECO:0000313" key="11">
    <source>
        <dbReference type="Proteomes" id="UP000297890"/>
    </source>
</evidence>
<keyword evidence="5 6" id="KW-0408">Iron</keyword>
<dbReference type="OrthoDB" id="9814708at2"/>
<dbReference type="InterPro" id="IPR002323">
    <property type="entry name" value="Cyt_CIE"/>
</dbReference>
<dbReference type="PROSITE" id="PS51007">
    <property type="entry name" value="CYTC"/>
    <property type="match status" value="1"/>
</dbReference>
<evidence type="ECO:0000256" key="8">
    <source>
        <dbReference type="SAM" id="Phobius"/>
    </source>
</evidence>
<reference evidence="10 11" key="1">
    <citation type="journal article" date="2019" name="ISME J.">
        <title>Candidatus Macondimonas diazotrophica, a novel gammaproteobacterial genus dominating crude-oil-contaminated coastal sediments.</title>
        <authorList>
            <person name="Karthikeyan S."/>
            <person name="Konstantinidis K."/>
        </authorList>
    </citation>
    <scope>NUCLEOTIDE SEQUENCE [LARGE SCALE GENOMIC DNA]</scope>
    <source>
        <strain evidence="10 11">KTK01</strain>
    </source>
</reference>
<evidence type="ECO:0000259" key="9">
    <source>
        <dbReference type="PROSITE" id="PS51007"/>
    </source>
</evidence>
<dbReference type="InterPro" id="IPR036909">
    <property type="entry name" value="Cyt_c-like_dom_sf"/>
</dbReference>
<dbReference type="Pfam" id="PF13442">
    <property type="entry name" value="Cytochrome_CBB3"/>
    <property type="match status" value="1"/>
</dbReference>
<dbReference type="AlphaFoldDB" id="A0A4Z0F7S6"/>
<evidence type="ECO:0000256" key="7">
    <source>
        <dbReference type="SAM" id="MobiDB-lite"/>
    </source>
</evidence>
<keyword evidence="8" id="KW-1133">Transmembrane helix</keyword>
<keyword evidence="3 6" id="KW-0479">Metal-binding</keyword>
<dbReference type="PANTHER" id="PTHR40942:SF4">
    <property type="entry name" value="CYTOCHROME C5"/>
    <property type="match status" value="1"/>
</dbReference>
<evidence type="ECO:0000256" key="2">
    <source>
        <dbReference type="ARBA" id="ARBA00022617"/>
    </source>
</evidence>
<keyword evidence="1" id="KW-0813">Transport</keyword>
<evidence type="ECO:0000256" key="1">
    <source>
        <dbReference type="ARBA" id="ARBA00022448"/>
    </source>
</evidence>
<dbReference type="Proteomes" id="UP000297890">
    <property type="component" value="Unassembled WGS sequence"/>
</dbReference>
<organism evidence="10 11">
    <name type="scientific">Candidatus Macondimonas diazotrophica</name>
    <dbReference type="NCBI Taxonomy" id="2305248"/>
    <lineage>
        <taxon>Bacteria</taxon>
        <taxon>Pseudomonadati</taxon>
        <taxon>Pseudomonadota</taxon>
        <taxon>Gammaproteobacteria</taxon>
        <taxon>Chromatiales</taxon>
        <taxon>Ectothiorhodospiraceae</taxon>
        <taxon>Candidatus Macondimonas</taxon>
    </lineage>
</organism>
<keyword evidence="4" id="KW-0249">Electron transport</keyword>
<evidence type="ECO:0000313" key="10">
    <source>
        <dbReference type="EMBL" id="TFZ82084.1"/>
    </source>
</evidence>
<dbReference type="EMBL" id="SRIO01000012">
    <property type="protein sequence ID" value="TFZ82084.1"/>
    <property type="molecule type" value="Genomic_DNA"/>
</dbReference>
<feature type="transmembrane region" description="Helical" evidence="8">
    <location>
        <begin position="6"/>
        <end position="29"/>
    </location>
</feature>
<dbReference type="GO" id="GO:0020037">
    <property type="term" value="F:heme binding"/>
    <property type="evidence" value="ECO:0007669"/>
    <property type="project" value="InterPro"/>
</dbReference>
<protein>
    <submittedName>
        <fullName evidence="10">Cytochrome c5 family protein</fullName>
    </submittedName>
</protein>
<proteinExistence type="predicted"/>
<dbReference type="RefSeq" id="WP_135282193.1">
    <property type="nucleotide sequence ID" value="NZ_SRIO01000012.1"/>
</dbReference>
<dbReference type="InterPro" id="IPR009056">
    <property type="entry name" value="Cyt_c-like_dom"/>
</dbReference>
<evidence type="ECO:0000256" key="5">
    <source>
        <dbReference type="ARBA" id="ARBA00023004"/>
    </source>
</evidence>
<comment type="caution">
    <text evidence="10">The sequence shown here is derived from an EMBL/GenBank/DDBJ whole genome shotgun (WGS) entry which is preliminary data.</text>
</comment>
<dbReference type="GO" id="GO:0005506">
    <property type="term" value="F:iron ion binding"/>
    <property type="evidence" value="ECO:0007669"/>
    <property type="project" value="InterPro"/>
</dbReference>
<accession>A0A4Z0F7S6</accession>
<keyword evidence="2 6" id="KW-0349">Heme</keyword>
<dbReference type="SUPFAM" id="SSF46626">
    <property type="entry name" value="Cytochrome c"/>
    <property type="match status" value="1"/>
</dbReference>
<sequence>MLTLVGVLGAMVAFAVFIGILAYLIGGFAHKDRPLEAREIAALEQRIAPIGEVRTSDQPPMETVDAGASAAPAEPRSGSEVVQQVCAACHSAGVLGAPKIGSKEDWQPRLAQGFDTLMDHTVNGIRTMPPKGGNPSLTEDELKAALTEMLQQSSLSP</sequence>
<name>A0A4Z0F7S6_9GAMM</name>
<dbReference type="PANTHER" id="PTHR40942">
    <property type="match status" value="1"/>
</dbReference>